<feature type="transmembrane region" description="Helical" evidence="7">
    <location>
        <begin position="57"/>
        <end position="74"/>
    </location>
</feature>
<evidence type="ECO:0000256" key="5">
    <source>
        <dbReference type="ARBA" id="ARBA00022989"/>
    </source>
</evidence>
<sequence>MHSAFGLNFLILFGILMISLFIGGIVGKVLRLPSILFFILVGIFAGSLVHHDETIEKLSELGIILLFFYLGLEFNFDRAIETGKKILPIGTLDFLFNFVLIFAVMYLVFHFSLYLSLLAGGIAYASSSAITTKTIIDNHRIANPETELILGLMVFEDIVAPVILAIIAAFSIGTNPSFLEINIIFLKIALVFVGIWLISKYLKEYISKLIENILEDDIFILFTLGFIVLFAGFTKIIGLSEALGAFLAGLLIAETGKGEEVESLLISIKELAVAIFFMFFGASITFSLDIEEKYIFALLVIIILSIFGKFLTGLIGGLIYGLSKRSSIITGFSIINRGEFSIVMAKYTPPKLIPVVGIYVLFMAVIGTIFVQFADKLGYYLIPKKRKRKKKRNINEIYT</sequence>
<evidence type="ECO:0000256" key="2">
    <source>
        <dbReference type="ARBA" id="ARBA00005551"/>
    </source>
</evidence>
<dbReference type="Pfam" id="PF00999">
    <property type="entry name" value="Na_H_Exchanger"/>
    <property type="match status" value="1"/>
</dbReference>
<evidence type="ECO:0000256" key="3">
    <source>
        <dbReference type="ARBA" id="ARBA00022448"/>
    </source>
</evidence>
<feature type="transmembrane region" description="Helical" evidence="7">
    <location>
        <begin position="34"/>
        <end position="51"/>
    </location>
</feature>
<evidence type="ECO:0000256" key="1">
    <source>
        <dbReference type="ARBA" id="ARBA00004141"/>
    </source>
</evidence>
<dbReference type="OrthoDB" id="9781411at2"/>
<dbReference type="InterPro" id="IPR038770">
    <property type="entry name" value="Na+/solute_symporter_sf"/>
</dbReference>
<dbReference type="EMBL" id="REFO01000010">
    <property type="protein sequence ID" value="RMA97567.1"/>
    <property type="molecule type" value="Genomic_DNA"/>
</dbReference>
<comment type="caution">
    <text evidence="9">The sequence shown here is derived from an EMBL/GenBank/DDBJ whole genome shotgun (WGS) entry which is preliminary data.</text>
</comment>
<evidence type="ECO:0000259" key="8">
    <source>
        <dbReference type="Pfam" id="PF00999"/>
    </source>
</evidence>
<name>A0A3M0BK60_9AQUI</name>
<keyword evidence="6 7" id="KW-0472">Membrane</keyword>
<dbReference type="Gene3D" id="1.20.1530.20">
    <property type="match status" value="1"/>
</dbReference>
<reference evidence="9 10" key="1">
    <citation type="submission" date="2018-10" db="EMBL/GenBank/DDBJ databases">
        <title>Genomic Encyclopedia of Archaeal and Bacterial Type Strains, Phase II (KMG-II): from individual species to whole genera.</title>
        <authorList>
            <person name="Goeker M."/>
        </authorList>
    </citation>
    <scope>NUCLEOTIDE SEQUENCE [LARGE SCALE GENOMIC DNA]</scope>
    <source>
        <strain evidence="9 10">VM1</strain>
    </source>
</reference>
<feature type="transmembrane region" description="Helical" evidence="7">
    <location>
        <begin position="295"/>
        <end position="320"/>
    </location>
</feature>
<dbReference type="Proteomes" id="UP000280842">
    <property type="component" value="Unassembled WGS sequence"/>
</dbReference>
<keyword evidence="4 7" id="KW-0812">Transmembrane</keyword>
<evidence type="ECO:0000256" key="4">
    <source>
        <dbReference type="ARBA" id="ARBA00022692"/>
    </source>
</evidence>
<dbReference type="GO" id="GO:1902600">
    <property type="term" value="P:proton transmembrane transport"/>
    <property type="evidence" value="ECO:0007669"/>
    <property type="project" value="InterPro"/>
</dbReference>
<evidence type="ECO:0000313" key="10">
    <source>
        <dbReference type="Proteomes" id="UP000280842"/>
    </source>
</evidence>
<feature type="transmembrane region" description="Helical" evidence="7">
    <location>
        <begin position="219"/>
        <end position="252"/>
    </location>
</feature>
<dbReference type="GO" id="GO:0016020">
    <property type="term" value="C:membrane"/>
    <property type="evidence" value="ECO:0007669"/>
    <property type="project" value="UniProtKB-SubCell"/>
</dbReference>
<dbReference type="AlphaFoldDB" id="A0A3M0BK60"/>
<protein>
    <submittedName>
        <fullName evidence="9">CPA2 family monovalent cation:H+ antiporter-2</fullName>
    </submittedName>
</protein>
<feature type="domain" description="Cation/H+ exchanger transmembrane" evidence="8">
    <location>
        <begin position="18"/>
        <end position="372"/>
    </location>
</feature>
<evidence type="ECO:0000256" key="6">
    <source>
        <dbReference type="ARBA" id="ARBA00023136"/>
    </source>
</evidence>
<feature type="transmembrane region" description="Helical" evidence="7">
    <location>
        <begin position="86"/>
        <end position="108"/>
    </location>
</feature>
<evidence type="ECO:0000256" key="7">
    <source>
        <dbReference type="SAM" id="Phobius"/>
    </source>
</evidence>
<dbReference type="PANTHER" id="PTHR42751:SF3">
    <property type="entry name" value="SODIUM_GLUTAMATE SYMPORTER"/>
    <property type="match status" value="1"/>
</dbReference>
<feature type="transmembrane region" description="Helical" evidence="7">
    <location>
        <begin position="356"/>
        <end position="382"/>
    </location>
</feature>
<keyword evidence="5 7" id="KW-1133">Transmembrane helix</keyword>
<dbReference type="PANTHER" id="PTHR42751">
    <property type="entry name" value="SODIUM/HYDROGEN EXCHANGER FAMILY/TRKA DOMAIN PROTEIN"/>
    <property type="match status" value="1"/>
</dbReference>
<accession>A0A3M0BK60</accession>
<feature type="transmembrane region" description="Helical" evidence="7">
    <location>
        <begin position="178"/>
        <end position="198"/>
    </location>
</feature>
<dbReference type="GO" id="GO:0015297">
    <property type="term" value="F:antiporter activity"/>
    <property type="evidence" value="ECO:0007669"/>
    <property type="project" value="InterPro"/>
</dbReference>
<proteinExistence type="inferred from homology"/>
<keyword evidence="10" id="KW-1185">Reference proteome</keyword>
<dbReference type="InterPro" id="IPR006153">
    <property type="entry name" value="Cation/H_exchanger_TM"/>
</dbReference>
<keyword evidence="3" id="KW-0813">Transport</keyword>
<feature type="transmembrane region" description="Helical" evidence="7">
    <location>
        <begin position="264"/>
        <end position="288"/>
    </location>
</feature>
<dbReference type="RefSeq" id="WP_121922345.1">
    <property type="nucleotide sequence ID" value="NZ_REFO01000010.1"/>
</dbReference>
<comment type="similarity">
    <text evidence="2">Belongs to the monovalent cation:proton antiporter 2 (CPA2) transporter (TC 2.A.37) family.</text>
</comment>
<organism evidence="9 10">
    <name type="scientific">Hydrogenothermus marinus</name>
    <dbReference type="NCBI Taxonomy" id="133270"/>
    <lineage>
        <taxon>Bacteria</taxon>
        <taxon>Pseudomonadati</taxon>
        <taxon>Aquificota</taxon>
        <taxon>Aquificia</taxon>
        <taxon>Aquificales</taxon>
        <taxon>Hydrogenothermaceae</taxon>
        <taxon>Hydrogenothermus</taxon>
    </lineage>
</organism>
<feature type="transmembrane region" description="Helical" evidence="7">
    <location>
        <begin position="148"/>
        <end position="172"/>
    </location>
</feature>
<comment type="subcellular location">
    <subcellularLocation>
        <location evidence="1">Membrane</location>
        <topology evidence="1">Multi-pass membrane protein</topology>
    </subcellularLocation>
</comment>
<gene>
    <name evidence="9" type="ORF">CLV39_0183</name>
</gene>
<evidence type="ECO:0000313" key="9">
    <source>
        <dbReference type="EMBL" id="RMA97567.1"/>
    </source>
</evidence>
<feature type="transmembrane region" description="Helical" evidence="7">
    <location>
        <begin position="6"/>
        <end position="27"/>
    </location>
</feature>